<gene>
    <name evidence="2" type="ORF">MM415A01084_0021</name>
</gene>
<accession>A0A6M3K9C8</accession>
<feature type="region of interest" description="Disordered" evidence="1">
    <location>
        <begin position="359"/>
        <end position="379"/>
    </location>
</feature>
<proteinExistence type="predicted"/>
<evidence type="ECO:0000313" key="2">
    <source>
        <dbReference type="EMBL" id="QJA78324.1"/>
    </source>
</evidence>
<feature type="compositionally biased region" description="Basic and acidic residues" evidence="1">
    <location>
        <begin position="242"/>
        <end position="254"/>
    </location>
</feature>
<dbReference type="AlphaFoldDB" id="A0A6M3K9C8"/>
<dbReference type="EMBL" id="MT142331">
    <property type="protein sequence ID" value="QJA78324.1"/>
    <property type="molecule type" value="Genomic_DNA"/>
</dbReference>
<reference evidence="2" key="1">
    <citation type="submission" date="2020-03" db="EMBL/GenBank/DDBJ databases">
        <title>The deep terrestrial virosphere.</title>
        <authorList>
            <person name="Holmfeldt K."/>
            <person name="Nilsson E."/>
            <person name="Simone D."/>
            <person name="Lopez-Fernandez M."/>
            <person name="Wu X."/>
            <person name="de Brujin I."/>
            <person name="Lundin D."/>
            <person name="Andersson A."/>
            <person name="Bertilsson S."/>
            <person name="Dopson M."/>
        </authorList>
    </citation>
    <scope>NUCLEOTIDE SEQUENCE</scope>
    <source>
        <strain evidence="2">MM415A01084</strain>
    </source>
</reference>
<evidence type="ECO:0000256" key="1">
    <source>
        <dbReference type="SAM" id="MobiDB-lite"/>
    </source>
</evidence>
<feature type="region of interest" description="Disordered" evidence="1">
    <location>
        <begin position="242"/>
        <end position="272"/>
    </location>
</feature>
<organism evidence="2">
    <name type="scientific">viral metagenome</name>
    <dbReference type="NCBI Taxonomy" id="1070528"/>
    <lineage>
        <taxon>unclassified sequences</taxon>
        <taxon>metagenomes</taxon>
        <taxon>organismal metagenomes</taxon>
    </lineage>
</organism>
<sequence>MNDDKLLPTGGGGYAVCSCGYTPADPFYQRPDAPTLWCSLPPDHEGHHHAEVAPGLSFEWGDGYGGLRYIPVPTGSERETVDQRMRDLHDRLRAAGSVSDAKIVEDAAWTIATLETDVAWAASKRAALAASPPEASEEPSDDPIDNPPPRIYLLAEPDRWGEWALGPYRRCDAEYRYVGRAGARPVPPVEPLPLPPPFDLAPQWVPPVEPEGVEKDDEGRPYQCGAFVSDDSRWECRLESDHGGDHEWRLHDTEGVEPEPVAESAQNSKEREKSVKRLRSLAEAVRGAAKWLPAVPVSAEIVAGAGIMGMANWLERVADMLVVAPDTKEPSVTDERWDQMKARHNREACAWQRRHGITTREQQRTWQETGRLPTGEIDD</sequence>
<protein>
    <submittedName>
        <fullName evidence="2">Uncharacterized protein</fullName>
    </submittedName>
</protein>
<name>A0A6M3K9C8_9ZZZZ</name>
<dbReference type="PROSITE" id="PS51257">
    <property type="entry name" value="PROKAR_LIPOPROTEIN"/>
    <property type="match status" value="1"/>
</dbReference>